<feature type="compositionally biased region" description="Basic residues" evidence="7">
    <location>
        <begin position="235"/>
        <end position="251"/>
    </location>
</feature>
<dbReference type="GO" id="GO:0005730">
    <property type="term" value="C:nucleolus"/>
    <property type="evidence" value="ECO:0007669"/>
    <property type="project" value="UniProtKB-SubCell"/>
</dbReference>
<proteinExistence type="inferred from homology"/>
<accession>A0A9Q3CV35</accession>
<keyword evidence="9" id="KW-1185">Reference proteome</keyword>
<dbReference type="GO" id="GO:0006364">
    <property type="term" value="P:rRNA processing"/>
    <property type="evidence" value="ECO:0007669"/>
    <property type="project" value="TreeGrafter"/>
</dbReference>
<reference evidence="8" key="1">
    <citation type="submission" date="2021-03" db="EMBL/GenBank/DDBJ databases">
        <title>Draft genome sequence of rust myrtle Austropuccinia psidii MF-1, a brazilian biotype.</title>
        <authorList>
            <person name="Quecine M.C."/>
            <person name="Pachon D.M.R."/>
            <person name="Bonatelli M.L."/>
            <person name="Correr F.H."/>
            <person name="Franceschini L.M."/>
            <person name="Leite T.F."/>
            <person name="Margarido G.R.A."/>
            <person name="Almeida C.A."/>
            <person name="Ferrarezi J.A."/>
            <person name="Labate C.A."/>
        </authorList>
    </citation>
    <scope>NUCLEOTIDE SEQUENCE</scope>
    <source>
        <strain evidence="8">MF-1</strain>
    </source>
</reference>
<evidence type="ECO:0000256" key="5">
    <source>
        <dbReference type="ARBA" id="ARBA00022517"/>
    </source>
</evidence>
<protein>
    <recommendedName>
        <fullName evidence="4">Ribosome biogenesis protein NOP53</fullName>
    </recommendedName>
</protein>
<dbReference type="PANTHER" id="PTHR14211:SF7">
    <property type="entry name" value="RIBOSOME BIOGENESIS PROTEIN NOP53"/>
    <property type="match status" value="1"/>
</dbReference>
<evidence type="ECO:0000256" key="3">
    <source>
        <dbReference type="ARBA" id="ARBA00008838"/>
    </source>
</evidence>
<dbReference type="EMBL" id="AVOT02010190">
    <property type="protein sequence ID" value="MBW0489650.1"/>
    <property type="molecule type" value="Genomic_DNA"/>
</dbReference>
<comment type="subcellular location">
    <subcellularLocation>
        <location evidence="1">Nucleus</location>
        <location evidence="1">Nucleolus</location>
    </subcellularLocation>
    <subcellularLocation>
        <location evidence="2">Nucleus</location>
        <location evidence="2">Nucleoplasm</location>
    </subcellularLocation>
</comment>
<comment type="similarity">
    <text evidence="3">Belongs to the NOP53 family.</text>
</comment>
<evidence type="ECO:0000256" key="4">
    <source>
        <dbReference type="ARBA" id="ARBA00018339"/>
    </source>
</evidence>
<comment type="caution">
    <text evidence="8">The sequence shown here is derived from an EMBL/GenBank/DDBJ whole genome shotgun (WGS) entry which is preliminary data.</text>
</comment>
<dbReference type="PANTHER" id="PTHR14211">
    <property type="entry name" value="GLIOMA SUPPRESSOR CANDIDATE REGION GENE 2"/>
    <property type="match status" value="1"/>
</dbReference>
<dbReference type="AlphaFoldDB" id="A0A9Q3CV35"/>
<gene>
    <name evidence="8" type="ORF">O181_029365</name>
</gene>
<organism evidence="8 9">
    <name type="scientific">Austropuccinia psidii MF-1</name>
    <dbReference type="NCBI Taxonomy" id="1389203"/>
    <lineage>
        <taxon>Eukaryota</taxon>
        <taxon>Fungi</taxon>
        <taxon>Dikarya</taxon>
        <taxon>Basidiomycota</taxon>
        <taxon>Pucciniomycotina</taxon>
        <taxon>Pucciniomycetes</taxon>
        <taxon>Pucciniales</taxon>
        <taxon>Sphaerophragmiaceae</taxon>
        <taxon>Austropuccinia</taxon>
    </lineage>
</organism>
<evidence type="ECO:0000313" key="9">
    <source>
        <dbReference type="Proteomes" id="UP000765509"/>
    </source>
</evidence>
<evidence type="ECO:0000256" key="7">
    <source>
        <dbReference type="SAM" id="MobiDB-lite"/>
    </source>
</evidence>
<feature type="region of interest" description="Disordered" evidence="7">
    <location>
        <begin position="211"/>
        <end position="256"/>
    </location>
</feature>
<sequence>MISVNQRHMCRPEVIRRSGCRHFRVGCDPSFCPPCHGPPPLTGRARPATTEQSKLKLLTLGEKKRLEKIVIRKGRQTGLNSIDPEKRHGTLAALKPPTLPTGDIWQSDSLASCAASEALPPVKAPRGLRKSETENLVLDQIPAVGLVPVPIPHPGQSYNPTLEDHQKILRTTLEKLEEEKFEEDRLAEVQKRVNAGLDRTKSKTQWEICEEEVGDGESHGEEDQGQNKSEELPIKKKAPKKKTTAQRNRRARAQEELRALSRKKEAKRMAHSLLQLPKIMKDLTAAEVAAKQAKLERKARRAGLVGKYGISAKRGGQPKGLKSIQDQHEYQLTEDLTEAGLRGLKPEGNLWRDWSQSNIRRGRLESRPKIGLVKGQKFEKGRKFKEVEKHAWKNFEA</sequence>
<dbReference type="Pfam" id="PF07767">
    <property type="entry name" value="Nop53"/>
    <property type="match status" value="1"/>
</dbReference>
<dbReference type="Proteomes" id="UP000765509">
    <property type="component" value="Unassembled WGS sequence"/>
</dbReference>
<dbReference type="GO" id="GO:0000027">
    <property type="term" value="P:ribosomal large subunit assembly"/>
    <property type="evidence" value="ECO:0007669"/>
    <property type="project" value="TreeGrafter"/>
</dbReference>
<evidence type="ECO:0000256" key="2">
    <source>
        <dbReference type="ARBA" id="ARBA00004642"/>
    </source>
</evidence>
<dbReference type="GO" id="GO:0005654">
    <property type="term" value="C:nucleoplasm"/>
    <property type="evidence" value="ECO:0007669"/>
    <property type="project" value="UniProtKB-SubCell"/>
</dbReference>
<name>A0A9Q3CV35_9BASI</name>
<evidence type="ECO:0000256" key="6">
    <source>
        <dbReference type="ARBA" id="ARBA00023242"/>
    </source>
</evidence>
<keyword evidence="5" id="KW-0690">Ribosome biogenesis</keyword>
<evidence type="ECO:0000313" key="8">
    <source>
        <dbReference type="EMBL" id="MBW0489650.1"/>
    </source>
</evidence>
<dbReference type="GO" id="GO:0008097">
    <property type="term" value="F:5S rRNA binding"/>
    <property type="evidence" value="ECO:0007669"/>
    <property type="project" value="TreeGrafter"/>
</dbReference>
<dbReference type="InterPro" id="IPR011687">
    <property type="entry name" value="Nop53/GLTSCR2"/>
</dbReference>
<keyword evidence="6" id="KW-0539">Nucleus</keyword>
<evidence type="ECO:0000256" key="1">
    <source>
        <dbReference type="ARBA" id="ARBA00004604"/>
    </source>
</evidence>
<dbReference type="OrthoDB" id="5072at2759"/>